<proteinExistence type="predicted"/>
<name>A0ABQ4WJZ3_9ASTR</name>
<gene>
    <name evidence="1" type="ORF">Tco_0626561</name>
</gene>
<sequence length="98" mass="10975">MIPLTEPSPVATPATAETEGFLTKLGAQVKMQGGLIHDHAVRLEELSPALFERYNRDIGELFTSDTQGENQDLRLQLAEERRARLELAEIVDSMRRGQ</sequence>
<dbReference type="Proteomes" id="UP001151760">
    <property type="component" value="Unassembled WGS sequence"/>
</dbReference>
<protein>
    <submittedName>
        <fullName evidence="1">Uncharacterized protein</fullName>
    </submittedName>
</protein>
<accession>A0ABQ4WJZ3</accession>
<keyword evidence="2" id="KW-1185">Reference proteome</keyword>
<evidence type="ECO:0000313" key="2">
    <source>
        <dbReference type="Proteomes" id="UP001151760"/>
    </source>
</evidence>
<reference evidence="1" key="1">
    <citation type="journal article" date="2022" name="Int. J. Mol. Sci.">
        <title>Draft Genome of Tanacetum Coccineum: Genomic Comparison of Closely Related Tanacetum-Family Plants.</title>
        <authorList>
            <person name="Yamashiro T."/>
            <person name="Shiraishi A."/>
            <person name="Nakayama K."/>
            <person name="Satake H."/>
        </authorList>
    </citation>
    <scope>NUCLEOTIDE SEQUENCE</scope>
</reference>
<organism evidence="1 2">
    <name type="scientific">Tanacetum coccineum</name>
    <dbReference type="NCBI Taxonomy" id="301880"/>
    <lineage>
        <taxon>Eukaryota</taxon>
        <taxon>Viridiplantae</taxon>
        <taxon>Streptophyta</taxon>
        <taxon>Embryophyta</taxon>
        <taxon>Tracheophyta</taxon>
        <taxon>Spermatophyta</taxon>
        <taxon>Magnoliopsida</taxon>
        <taxon>eudicotyledons</taxon>
        <taxon>Gunneridae</taxon>
        <taxon>Pentapetalae</taxon>
        <taxon>asterids</taxon>
        <taxon>campanulids</taxon>
        <taxon>Asterales</taxon>
        <taxon>Asteraceae</taxon>
        <taxon>Asteroideae</taxon>
        <taxon>Anthemideae</taxon>
        <taxon>Anthemidinae</taxon>
        <taxon>Tanacetum</taxon>
    </lineage>
</organism>
<reference evidence="1" key="2">
    <citation type="submission" date="2022-01" db="EMBL/GenBank/DDBJ databases">
        <authorList>
            <person name="Yamashiro T."/>
            <person name="Shiraishi A."/>
            <person name="Satake H."/>
            <person name="Nakayama K."/>
        </authorList>
    </citation>
    <scope>NUCLEOTIDE SEQUENCE</scope>
</reference>
<evidence type="ECO:0000313" key="1">
    <source>
        <dbReference type="EMBL" id="GJS53199.1"/>
    </source>
</evidence>
<dbReference type="EMBL" id="BQNB010008709">
    <property type="protein sequence ID" value="GJS53199.1"/>
    <property type="molecule type" value="Genomic_DNA"/>
</dbReference>
<comment type="caution">
    <text evidence="1">The sequence shown here is derived from an EMBL/GenBank/DDBJ whole genome shotgun (WGS) entry which is preliminary data.</text>
</comment>